<dbReference type="RefSeq" id="WP_147870460.1">
    <property type="nucleotide sequence ID" value="NZ_CP036264.1"/>
</dbReference>
<dbReference type="Proteomes" id="UP000321353">
    <property type="component" value="Chromosome"/>
</dbReference>
<dbReference type="Gene3D" id="1.20.140.10">
    <property type="entry name" value="Butyryl-CoA Dehydrogenase, subunit A, domain 3"/>
    <property type="match status" value="1"/>
</dbReference>
<evidence type="ECO:0000259" key="8">
    <source>
        <dbReference type="Pfam" id="PF02770"/>
    </source>
</evidence>
<dbReference type="InterPro" id="IPR036250">
    <property type="entry name" value="AcylCo_DH-like_C"/>
</dbReference>
<dbReference type="GO" id="GO:0003995">
    <property type="term" value="F:acyl-CoA dehydrogenase activity"/>
    <property type="evidence" value="ECO:0007669"/>
    <property type="project" value="TreeGrafter"/>
</dbReference>
<evidence type="ECO:0000256" key="3">
    <source>
        <dbReference type="ARBA" id="ARBA00022630"/>
    </source>
</evidence>
<dbReference type="InterPro" id="IPR046373">
    <property type="entry name" value="Acyl-CoA_Oxase/DH_mid-dom_sf"/>
</dbReference>
<organism evidence="10 11">
    <name type="scientific">Stieleria maiorica</name>
    <dbReference type="NCBI Taxonomy" id="2795974"/>
    <lineage>
        <taxon>Bacteria</taxon>
        <taxon>Pseudomonadati</taxon>
        <taxon>Planctomycetota</taxon>
        <taxon>Planctomycetia</taxon>
        <taxon>Pirellulales</taxon>
        <taxon>Pirellulaceae</taxon>
        <taxon>Stieleria</taxon>
    </lineage>
</organism>
<dbReference type="InterPro" id="IPR006091">
    <property type="entry name" value="Acyl-CoA_Oxase/DH_mid-dom"/>
</dbReference>
<comment type="similarity">
    <text evidence="2 6">Belongs to the acyl-CoA dehydrogenase family.</text>
</comment>
<dbReference type="Pfam" id="PF00441">
    <property type="entry name" value="Acyl-CoA_dh_1"/>
    <property type="match status" value="1"/>
</dbReference>
<dbReference type="InterPro" id="IPR009100">
    <property type="entry name" value="AcylCoA_DH/oxidase_NM_dom_sf"/>
</dbReference>
<dbReference type="AlphaFoldDB" id="A0A5B9MNW5"/>
<evidence type="ECO:0000256" key="1">
    <source>
        <dbReference type="ARBA" id="ARBA00001974"/>
    </source>
</evidence>
<protein>
    <submittedName>
        <fullName evidence="10">Acyl-CoA dehydrogenase</fullName>
        <ecNumber evidence="10">1.3.99.-</ecNumber>
    </submittedName>
</protein>
<keyword evidence="3 6" id="KW-0285">Flavoprotein</keyword>
<dbReference type="EC" id="1.3.99.-" evidence="10"/>
<dbReference type="Gene3D" id="1.10.540.10">
    <property type="entry name" value="Acyl-CoA dehydrogenase/oxidase, N-terminal domain"/>
    <property type="match status" value="1"/>
</dbReference>
<evidence type="ECO:0000256" key="2">
    <source>
        <dbReference type="ARBA" id="ARBA00009347"/>
    </source>
</evidence>
<evidence type="ECO:0000256" key="6">
    <source>
        <dbReference type="RuleBase" id="RU362125"/>
    </source>
</evidence>
<dbReference type="InterPro" id="IPR037069">
    <property type="entry name" value="AcylCoA_DH/ox_N_sf"/>
</dbReference>
<evidence type="ECO:0000313" key="11">
    <source>
        <dbReference type="Proteomes" id="UP000321353"/>
    </source>
</evidence>
<reference evidence="10 11" key="1">
    <citation type="submission" date="2019-02" db="EMBL/GenBank/DDBJ databases">
        <title>Planctomycetal bacteria perform biofilm scaping via a novel small molecule.</title>
        <authorList>
            <person name="Jeske O."/>
            <person name="Boedeker C."/>
            <person name="Wiegand S."/>
            <person name="Breitling P."/>
            <person name="Kallscheuer N."/>
            <person name="Jogler M."/>
            <person name="Rohde M."/>
            <person name="Petersen J."/>
            <person name="Medema M.H."/>
            <person name="Surup F."/>
            <person name="Jogler C."/>
        </authorList>
    </citation>
    <scope>NUCLEOTIDE SEQUENCE [LARGE SCALE GENOMIC DNA]</scope>
    <source>
        <strain evidence="10 11">Mal15</strain>
    </source>
</reference>
<evidence type="ECO:0000259" key="7">
    <source>
        <dbReference type="Pfam" id="PF00441"/>
    </source>
</evidence>
<comment type="cofactor">
    <cofactor evidence="1 6">
        <name>FAD</name>
        <dbReference type="ChEBI" id="CHEBI:57692"/>
    </cofactor>
</comment>
<feature type="domain" description="Acyl-CoA dehydrogenase/oxidase N-terminal" evidence="9">
    <location>
        <begin position="6"/>
        <end position="120"/>
    </location>
</feature>
<dbReference type="InterPro" id="IPR013786">
    <property type="entry name" value="AcylCoA_DH/ox_N"/>
</dbReference>
<evidence type="ECO:0000256" key="4">
    <source>
        <dbReference type="ARBA" id="ARBA00022827"/>
    </source>
</evidence>
<dbReference type="EMBL" id="CP036264">
    <property type="protein sequence ID" value="QEG01375.1"/>
    <property type="molecule type" value="Genomic_DNA"/>
</dbReference>
<evidence type="ECO:0000256" key="5">
    <source>
        <dbReference type="ARBA" id="ARBA00023002"/>
    </source>
</evidence>
<sequence>MNFDWTDQQLAFRDRMHSFASDHLTDDVIDRDERSEFAETLWQRAAEFGIQGMFIPTEFGGTASADIQTAMLAMEALGYGCADGGLLLALNAQMWAVQLPILHFGSDFQKQHFLPNLCGGRWKGAHGITEPSTGSDVFNLKTTAEKVDGGYVLNGTKCMVTLAPICDVALVVASTNPAKGKWGVSTFLVESGFAGFSRGENHLKMGLRTVPIGELRLEDCFVPDSHRLGKEGGGFATFNYSLEFERCCILASQVGTMQRQLETCIRYAKERHQFGQPIGKFQSVSNRIADMKVRLETSKLMLYKVAWLKSQGKSAMMDAAILKLYLSECFAQSSEDAVRIHGGRGYLTENGVDRDWRDAIGGVLYAGTSDIQRNIVAGLLGV</sequence>
<dbReference type="PIRSF" id="PIRSF016578">
    <property type="entry name" value="HsaA"/>
    <property type="match status" value="1"/>
</dbReference>
<name>A0A5B9MNW5_9BACT</name>
<keyword evidence="4 6" id="KW-0274">FAD</keyword>
<accession>A0A5B9MNW5</accession>
<proteinExistence type="inferred from homology"/>
<dbReference type="SUPFAM" id="SSF47203">
    <property type="entry name" value="Acyl-CoA dehydrogenase C-terminal domain-like"/>
    <property type="match status" value="1"/>
</dbReference>
<dbReference type="InterPro" id="IPR009075">
    <property type="entry name" value="AcylCo_DH/oxidase_C"/>
</dbReference>
<gene>
    <name evidence="10" type="primary">acdA</name>
    <name evidence="10" type="ORF">Mal15_54510</name>
</gene>
<feature type="domain" description="Acyl-CoA oxidase/dehydrogenase middle" evidence="8">
    <location>
        <begin position="126"/>
        <end position="220"/>
    </location>
</feature>
<dbReference type="FunFam" id="1.20.140.10:FF:000001">
    <property type="entry name" value="Acyl-CoA dehydrogenase"/>
    <property type="match status" value="1"/>
</dbReference>
<feature type="domain" description="Acyl-CoA dehydrogenase/oxidase C-terminal" evidence="7">
    <location>
        <begin position="232"/>
        <end position="377"/>
    </location>
</feature>
<dbReference type="Pfam" id="PF02771">
    <property type="entry name" value="Acyl-CoA_dh_N"/>
    <property type="match status" value="1"/>
</dbReference>
<keyword evidence="5 6" id="KW-0560">Oxidoreductase</keyword>
<dbReference type="Gene3D" id="2.40.110.10">
    <property type="entry name" value="Butyryl-CoA Dehydrogenase, subunit A, domain 2"/>
    <property type="match status" value="1"/>
</dbReference>
<dbReference type="GO" id="GO:0050660">
    <property type="term" value="F:flavin adenine dinucleotide binding"/>
    <property type="evidence" value="ECO:0007669"/>
    <property type="project" value="InterPro"/>
</dbReference>
<dbReference type="PANTHER" id="PTHR43884">
    <property type="entry name" value="ACYL-COA DEHYDROGENASE"/>
    <property type="match status" value="1"/>
</dbReference>
<dbReference type="SUPFAM" id="SSF56645">
    <property type="entry name" value="Acyl-CoA dehydrogenase NM domain-like"/>
    <property type="match status" value="1"/>
</dbReference>
<dbReference type="Pfam" id="PF02770">
    <property type="entry name" value="Acyl-CoA_dh_M"/>
    <property type="match status" value="1"/>
</dbReference>
<evidence type="ECO:0000313" key="10">
    <source>
        <dbReference type="EMBL" id="QEG01375.1"/>
    </source>
</evidence>
<keyword evidence="11" id="KW-1185">Reference proteome</keyword>
<dbReference type="KEGG" id="smam:Mal15_54510"/>
<evidence type="ECO:0000259" key="9">
    <source>
        <dbReference type="Pfam" id="PF02771"/>
    </source>
</evidence>
<dbReference type="PANTHER" id="PTHR43884:SF12">
    <property type="entry name" value="ISOVALERYL-COA DEHYDROGENASE, MITOCHONDRIAL-RELATED"/>
    <property type="match status" value="1"/>
</dbReference>